<comment type="caution">
    <text evidence="2">Lacks conserved residue(s) required for the propagation of feature annotation.</text>
</comment>
<gene>
    <name evidence="4" type="ORF">GBAR_LOCUS11300</name>
</gene>
<dbReference type="InterPro" id="IPR036772">
    <property type="entry name" value="SRCR-like_dom_sf"/>
</dbReference>
<evidence type="ECO:0000256" key="1">
    <source>
        <dbReference type="ARBA" id="ARBA00023157"/>
    </source>
</evidence>
<dbReference type="EMBL" id="CASHTH010001701">
    <property type="protein sequence ID" value="CAI8018656.1"/>
    <property type="molecule type" value="Genomic_DNA"/>
</dbReference>
<keyword evidence="5" id="KW-1185">Reference proteome</keyword>
<dbReference type="PROSITE" id="PS50287">
    <property type="entry name" value="SRCR_2"/>
    <property type="match status" value="1"/>
</dbReference>
<dbReference type="PANTHER" id="PTHR48071">
    <property type="entry name" value="SRCR DOMAIN-CONTAINING PROTEIN"/>
    <property type="match status" value="1"/>
</dbReference>
<feature type="non-terminal residue" evidence="4">
    <location>
        <position position="123"/>
    </location>
</feature>
<name>A0AA35WIR7_GEOBA</name>
<dbReference type="InterPro" id="IPR001190">
    <property type="entry name" value="SRCR"/>
</dbReference>
<keyword evidence="4" id="KW-0675">Receptor</keyword>
<evidence type="ECO:0000313" key="5">
    <source>
        <dbReference type="Proteomes" id="UP001174909"/>
    </source>
</evidence>
<accession>A0AA35WIR7</accession>
<dbReference type="Proteomes" id="UP001174909">
    <property type="component" value="Unassembled WGS sequence"/>
</dbReference>
<reference evidence="4" key="1">
    <citation type="submission" date="2023-03" db="EMBL/GenBank/DDBJ databases">
        <authorList>
            <person name="Steffen K."/>
            <person name="Cardenas P."/>
        </authorList>
    </citation>
    <scope>NUCLEOTIDE SEQUENCE</scope>
</reference>
<evidence type="ECO:0000313" key="4">
    <source>
        <dbReference type="EMBL" id="CAI8018656.1"/>
    </source>
</evidence>
<dbReference type="Gene3D" id="3.10.250.10">
    <property type="entry name" value="SRCR-like domain"/>
    <property type="match status" value="1"/>
</dbReference>
<dbReference type="SUPFAM" id="SSF56487">
    <property type="entry name" value="SRCR-like"/>
    <property type="match status" value="1"/>
</dbReference>
<dbReference type="PRINTS" id="PR00258">
    <property type="entry name" value="SPERACTRCPTR"/>
</dbReference>
<dbReference type="GO" id="GO:0016020">
    <property type="term" value="C:membrane"/>
    <property type="evidence" value="ECO:0007669"/>
    <property type="project" value="InterPro"/>
</dbReference>
<feature type="non-terminal residue" evidence="4">
    <location>
        <position position="1"/>
    </location>
</feature>
<proteinExistence type="predicted"/>
<sequence length="123" mass="13993">KFNHPSLCLYTCHARVGPLNLNFDFDKTDNYRTVFVRLLVYARVPRSNMVYLALLLVCLQGALPHTVTTAQFRGGDVRLVGGSYQWEGRVEMYFAGSWGTITDSDWTSEDAQAVCRTMGYFRP</sequence>
<dbReference type="AlphaFoldDB" id="A0AA35WIR7"/>
<comment type="caution">
    <text evidence="4">The sequence shown here is derived from an EMBL/GenBank/DDBJ whole genome shotgun (WGS) entry which is preliminary data.</text>
</comment>
<dbReference type="Pfam" id="PF00530">
    <property type="entry name" value="SRCR"/>
    <property type="match status" value="1"/>
</dbReference>
<protein>
    <submittedName>
        <fullName evidence="4">Scavenger receptor cysteine-rich domain superfamily protein</fullName>
    </submittedName>
</protein>
<organism evidence="4 5">
    <name type="scientific">Geodia barretti</name>
    <name type="common">Barrett's horny sponge</name>
    <dbReference type="NCBI Taxonomy" id="519541"/>
    <lineage>
        <taxon>Eukaryota</taxon>
        <taxon>Metazoa</taxon>
        <taxon>Porifera</taxon>
        <taxon>Demospongiae</taxon>
        <taxon>Heteroscleromorpha</taxon>
        <taxon>Tetractinellida</taxon>
        <taxon>Astrophorina</taxon>
        <taxon>Geodiidae</taxon>
        <taxon>Geodia</taxon>
    </lineage>
</organism>
<dbReference type="PANTHER" id="PTHR48071:SF18">
    <property type="entry name" value="DELETED IN MALIGNANT BRAIN TUMORS 1 PROTEIN-RELATED"/>
    <property type="match status" value="1"/>
</dbReference>
<feature type="domain" description="SRCR" evidence="3">
    <location>
        <begin position="77"/>
        <end position="123"/>
    </location>
</feature>
<evidence type="ECO:0000259" key="3">
    <source>
        <dbReference type="PROSITE" id="PS50287"/>
    </source>
</evidence>
<keyword evidence="1" id="KW-1015">Disulfide bond</keyword>
<evidence type="ECO:0000256" key="2">
    <source>
        <dbReference type="PROSITE-ProRule" id="PRU00196"/>
    </source>
</evidence>